<dbReference type="Proteomes" id="UP000601768">
    <property type="component" value="Unassembled WGS sequence"/>
</dbReference>
<keyword evidence="2" id="KW-1185">Reference proteome</keyword>
<proteinExistence type="predicted"/>
<sequence length="209" mass="24158">MSVQQTDIFRDDHQQQYFAELCSALYERELSMMANSTSNDFDAFKRRLGGLSYHIRNLAHFLLQHKAPLDLDLHNASWQCKQAAKSIINRESEDKARQWFEQYSYFGMPVAVCISEPGYDQLELDSVDRIDPAQKRLHINKHGWFYFNGESQHITKPVKRLLVPSKTSLGAACSGHCWTSQGKTQPRALSLREMLISTQINWKNPKKPL</sequence>
<dbReference type="EMBL" id="JACNEP010000006">
    <property type="protein sequence ID" value="MBC3766202.1"/>
    <property type="molecule type" value="Genomic_DNA"/>
</dbReference>
<reference evidence="1" key="2">
    <citation type="submission" date="2020-08" db="EMBL/GenBank/DDBJ databases">
        <authorList>
            <person name="Lai Q."/>
        </authorList>
    </citation>
    <scope>NUCLEOTIDE SEQUENCE</scope>
    <source>
        <strain evidence="1">S27-2</strain>
    </source>
</reference>
<reference evidence="1" key="1">
    <citation type="journal article" date="2018" name="Int. J. Syst. Evol. Microbiol.">
        <title>Neptunicella marina gen. nov., sp. nov., isolated from surface seawater.</title>
        <authorList>
            <person name="Liu X."/>
            <person name="Lai Q."/>
            <person name="Du Y."/>
            <person name="Zhang X."/>
            <person name="Liu Z."/>
            <person name="Sun F."/>
            <person name="Shao Z."/>
        </authorList>
    </citation>
    <scope>NUCLEOTIDE SEQUENCE</scope>
    <source>
        <strain evidence="1">S27-2</strain>
    </source>
</reference>
<accession>A0A8J6IUL0</accession>
<dbReference type="AlphaFoldDB" id="A0A8J6IUL0"/>
<gene>
    <name evidence="1" type="ORF">H8B19_09945</name>
</gene>
<comment type="caution">
    <text evidence="1">The sequence shown here is derived from an EMBL/GenBank/DDBJ whole genome shotgun (WGS) entry which is preliminary data.</text>
</comment>
<protein>
    <submittedName>
        <fullName evidence="1">Uncharacterized protein</fullName>
    </submittedName>
</protein>
<dbReference type="RefSeq" id="WP_186506672.1">
    <property type="nucleotide sequence ID" value="NZ_JACNEP010000006.1"/>
</dbReference>
<evidence type="ECO:0000313" key="2">
    <source>
        <dbReference type="Proteomes" id="UP000601768"/>
    </source>
</evidence>
<name>A0A8J6IUL0_9ALTE</name>
<organism evidence="1 2">
    <name type="scientific">Neptunicella marina</name>
    <dbReference type="NCBI Taxonomy" id="2125989"/>
    <lineage>
        <taxon>Bacteria</taxon>
        <taxon>Pseudomonadati</taxon>
        <taxon>Pseudomonadota</taxon>
        <taxon>Gammaproteobacteria</taxon>
        <taxon>Alteromonadales</taxon>
        <taxon>Alteromonadaceae</taxon>
        <taxon>Neptunicella</taxon>
    </lineage>
</organism>
<evidence type="ECO:0000313" key="1">
    <source>
        <dbReference type="EMBL" id="MBC3766202.1"/>
    </source>
</evidence>